<protein>
    <submittedName>
        <fullName evidence="1">Uncharacterized protein</fullName>
    </submittedName>
</protein>
<proteinExistence type="predicted"/>
<organism evidence="1 2">
    <name type="scientific">Streptomyces milbemycinicus</name>
    <dbReference type="NCBI Taxonomy" id="476552"/>
    <lineage>
        <taxon>Bacteria</taxon>
        <taxon>Bacillati</taxon>
        <taxon>Actinomycetota</taxon>
        <taxon>Actinomycetes</taxon>
        <taxon>Kitasatosporales</taxon>
        <taxon>Streptomycetaceae</taxon>
        <taxon>Streptomyces</taxon>
    </lineage>
</organism>
<dbReference type="RefSeq" id="WP_143712743.1">
    <property type="nucleotide sequence ID" value="NZ_JBJDQH010000084.1"/>
</dbReference>
<sequence>MLGHSLVGPPHPDKIRRLLEAPGAELERSEELRRQRGTVRLAAAVGIRASETLVDAVAKKARQGRG</sequence>
<keyword evidence="2" id="KW-1185">Reference proteome</keyword>
<reference evidence="1 2" key="1">
    <citation type="submission" date="2024-11" db="EMBL/GenBank/DDBJ databases">
        <title>The Natural Products Discovery Center: Release of the First 8490 Sequenced Strains for Exploring Actinobacteria Biosynthetic Diversity.</title>
        <authorList>
            <person name="Kalkreuter E."/>
            <person name="Kautsar S.A."/>
            <person name="Yang D."/>
            <person name="Bader C.D."/>
            <person name="Teijaro C.N."/>
            <person name="Fluegel L."/>
            <person name="Davis C.M."/>
            <person name="Simpson J.R."/>
            <person name="Lauterbach L."/>
            <person name="Steele A.D."/>
            <person name="Gui C."/>
            <person name="Meng S."/>
            <person name="Li G."/>
            <person name="Viehrig K."/>
            <person name="Ye F."/>
            <person name="Su P."/>
            <person name="Kiefer A.F."/>
            <person name="Nichols A."/>
            <person name="Cepeda A.J."/>
            <person name="Yan W."/>
            <person name="Fan B."/>
            <person name="Jiang Y."/>
            <person name="Adhikari A."/>
            <person name="Zheng C.-J."/>
            <person name="Schuster L."/>
            <person name="Cowan T.M."/>
            <person name="Smanski M.J."/>
            <person name="Chevrette M.G."/>
            <person name="De Carvalho L.P.S."/>
            <person name="Shen B."/>
        </authorList>
    </citation>
    <scope>NUCLEOTIDE SEQUENCE [LARGE SCALE GENOMIC DNA]</scope>
    <source>
        <strain evidence="1 2">NPDC020863</strain>
    </source>
</reference>
<dbReference type="EMBL" id="JBJDQH010000084">
    <property type="protein sequence ID" value="MFK4273274.1"/>
    <property type="molecule type" value="Genomic_DNA"/>
</dbReference>
<accession>A0ABW8M511</accession>
<name>A0ABW8M511_9ACTN</name>
<evidence type="ECO:0000313" key="2">
    <source>
        <dbReference type="Proteomes" id="UP001620295"/>
    </source>
</evidence>
<evidence type="ECO:0000313" key="1">
    <source>
        <dbReference type="EMBL" id="MFK4273274.1"/>
    </source>
</evidence>
<gene>
    <name evidence="1" type="ORF">ACI2L5_51805</name>
</gene>
<dbReference type="Proteomes" id="UP001620295">
    <property type="component" value="Unassembled WGS sequence"/>
</dbReference>
<comment type="caution">
    <text evidence="1">The sequence shown here is derived from an EMBL/GenBank/DDBJ whole genome shotgun (WGS) entry which is preliminary data.</text>
</comment>